<dbReference type="GeneID" id="32528199"/>
<evidence type="ECO:0000313" key="2">
    <source>
        <dbReference type="Proteomes" id="UP000543836"/>
    </source>
</evidence>
<dbReference type="RefSeq" id="WP_028752471.1">
    <property type="nucleotide sequence ID" value="NZ_JACIIG010000007.1"/>
</dbReference>
<dbReference type="EMBL" id="JACIIG010000007">
    <property type="protein sequence ID" value="MBB4569234.1"/>
    <property type="molecule type" value="Genomic_DNA"/>
</dbReference>
<accession>A0A7W7EL87</accession>
<gene>
    <name evidence="1" type="ORF">GGE60_003353</name>
</gene>
<proteinExistence type="predicted"/>
<sequence length="76" mass="8338">MTTKSGAITKVIKAFDTFREAYDQYVQTVDTALPSDVEDDALRERIASLVIGSGDVGLYLRDYGYTVDSLRSLAGQ</sequence>
<dbReference type="AlphaFoldDB" id="A0A7W7EL87"/>
<name>A0A7W7EL87_9HYPH</name>
<reference evidence="1 2" key="1">
    <citation type="submission" date="2020-08" db="EMBL/GenBank/DDBJ databases">
        <title>Genomic Encyclopedia of Type Strains, Phase IV (KMG-V): Genome sequencing to study the core and pangenomes of soil and plant-associated prokaryotes.</title>
        <authorList>
            <person name="Whitman W."/>
        </authorList>
    </citation>
    <scope>NUCLEOTIDE SEQUENCE [LARGE SCALE GENOMIC DNA]</scope>
    <source>
        <strain evidence="1 2">SEMIA 492</strain>
    </source>
</reference>
<dbReference type="Proteomes" id="UP000543836">
    <property type="component" value="Unassembled WGS sequence"/>
</dbReference>
<evidence type="ECO:0000313" key="1">
    <source>
        <dbReference type="EMBL" id="MBB4569234.1"/>
    </source>
</evidence>
<protein>
    <submittedName>
        <fullName evidence="1">Uncharacterized protein</fullName>
    </submittedName>
</protein>
<keyword evidence="2" id="KW-1185">Reference proteome</keyword>
<organism evidence="1 2">
    <name type="scientific">Rhizobium leucaenae</name>
    <dbReference type="NCBI Taxonomy" id="29450"/>
    <lineage>
        <taxon>Bacteria</taxon>
        <taxon>Pseudomonadati</taxon>
        <taxon>Pseudomonadota</taxon>
        <taxon>Alphaproteobacteria</taxon>
        <taxon>Hyphomicrobiales</taxon>
        <taxon>Rhizobiaceae</taxon>
        <taxon>Rhizobium/Agrobacterium group</taxon>
        <taxon>Rhizobium</taxon>
    </lineage>
</organism>
<comment type="caution">
    <text evidence="1">The sequence shown here is derived from an EMBL/GenBank/DDBJ whole genome shotgun (WGS) entry which is preliminary data.</text>
</comment>